<dbReference type="Pfam" id="PF01339">
    <property type="entry name" value="CheB_methylest"/>
    <property type="match status" value="1"/>
</dbReference>
<dbReference type="PANTHER" id="PTHR42872:SF6">
    <property type="entry name" value="PROTEIN-GLUTAMATE METHYLESTERASE_PROTEIN-GLUTAMINE GLUTAMINASE"/>
    <property type="match status" value="1"/>
</dbReference>
<evidence type="ECO:0000256" key="2">
    <source>
        <dbReference type="ARBA" id="ARBA00039140"/>
    </source>
</evidence>
<dbReference type="SUPFAM" id="SSF52738">
    <property type="entry name" value="Methylesterase CheB, C-terminal domain"/>
    <property type="match status" value="1"/>
</dbReference>
<dbReference type="Gene3D" id="3.40.50.180">
    <property type="entry name" value="Methylesterase CheB, C-terminal domain"/>
    <property type="match status" value="1"/>
</dbReference>
<accession>A0ABM9AI75</accession>
<organism evidence="6 7">
    <name type="scientific">Sinobacterium norvegicum</name>
    <dbReference type="NCBI Taxonomy" id="1641715"/>
    <lineage>
        <taxon>Bacteria</taxon>
        <taxon>Pseudomonadati</taxon>
        <taxon>Pseudomonadota</taxon>
        <taxon>Gammaproteobacteria</taxon>
        <taxon>Cellvibrionales</taxon>
        <taxon>Spongiibacteraceae</taxon>
        <taxon>Sinobacterium</taxon>
    </lineage>
</organism>
<evidence type="ECO:0000256" key="3">
    <source>
        <dbReference type="ARBA" id="ARBA00048267"/>
    </source>
</evidence>
<dbReference type="PROSITE" id="PS50122">
    <property type="entry name" value="CHEB"/>
    <property type="match status" value="1"/>
</dbReference>
<dbReference type="InterPro" id="IPR000673">
    <property type="entry name" value="Sig_transdc_resp-reg_Me-estase"/>
</dbReference>
<keyword evidence="1 4" id="KW-0378">Hydrolase</keyword>
<protein>
    <recommendedName>
        <fullName evidence="2">protein-glutamate methylesterase</fullName>
        <ecNumber evidence="2">3.1.1.61</ecNumber>
    </recommendedName>
</protein>
<proteinExistence type="predicted"/>
<keyword evidence="7" id="KW-1185">Reference proteome</keyword>
<sequence length="326" mass="35309">MTVAARIGLIVEQPLLQYQLRALLQEAGYHLVYTLSPEQISAEHLRADQVHLWLLCLSENSEHDSLLDQLHTDSDIPVLIEDGSEQWIDEDGPTPRQHRLIKQIEKALPAELEQQPVAELAVNPILDKAQQLSQQANGPVNVWVLGASLGGPEAVCEFLAALPDDLPVAFVYGQHIDPQFNDTLQQAVSKKTTMSTKVLASGDVLRHGEIGLMPVEQRLKLLPLGQVIVLDEPWPGPFSPSIDCLVSQTAELYGTASGCIIFSGMGDDGAKGCEVMQSSGGTVWIQSFDSCANSAMPEAALAVTNSAFVAPPTQLAEAFAQQFSRQ</sequence>
<dbReference type="Proteomes" id="UP000838100">
    <property type="component" value="Unassembled WGS sequence"/>
</dbReference>
<feature type="active site" evidence="4">
    <location>
        <position position="175"/>
    </location>
</feature>
<evidence type="ECO:0000256" key="1">
    <source>
        <dbReference type="ARBA" id="ARBA00022801"/>
    </source>
</evidence>
<dbReference type="GO" id="GO:0050568">
    <property type="term" value="F:protein-glutamine glutaminase activity"/>
    <property type="evidence" value="ECO:0007669"/>
    <property type="project" value="UniProtKB-EC"/>
</dbReference>
<dbReference type="EMBL" id="CAKLPX010000004">
    <property type="protein sequence ID" value="CAH0992926.1"/>
    <property type="molecule type" value="Genomic_DNA"/>
</dbReference>
<evidence type="ECO:0000313" key="6">
    <source>
        <dbReference type="EMBL" id="CAH0992926.1"/>
    </source>
</evidence>
<feature type="domain" description="CheB-type methylesterase" evidence="5">
    <location>
        <begin position="139"/>
        <end position="326"/>
    </location>
</feature>
<evidence type="ECO:0000256" key="4">
    <source>
        <dbReference type="PROSITE-ProRule" id="PRU00050"/>
    </source>
</evidence>
<dbReference type="PANTHER" id="PTHR42872">
    <property type="entry name" value="PROTEIN-GLUTAMATE METHYLESTERASE/PROTEIN-GLUTAMINE GLUTAMINASE"/>
    <property type="match status" value="1"/>
</dbReference>
<keyword evidence="4" id="KW-0145">Chemotaxis</keyword>
<dbReference type="EC" id="3.1.1.61" evidence="2"/>
<comment type="caution">
    <text evidence="6">The sequence shown here is derived from an EMBL/GenBank/DDBJ whole genome shotgun (WGS) entry which is preliminary data.</text>
</comment>
<feature type="active site" evidence="4">
    <location>
        <position position="268"/>
    </location>
</feature>
<evidence type="ECO:0000259" key="5">
    <source>
        <dbReference type="PROSITE" id="PS50122"/>
    </source>
</evidence>
<comment type="catalytic activity">
    <reaction evidence="3">
        <text>[protein]-L-glutamate 5-O-methyl ester + H2O = L-glutamyl-[protein] + methanol + H(+)</text>
        <dbReference type="Rhea" id="RHEA:23236"/>
        <dbReference type="Rhea" id="RHEA-COMP:10208"/>
        <dbReference type="Rhea" id="RHEA-COMP:10311"/>
        <dbReference type="ChEBI" id="CHEBI:15377"/>
        <dbReference type="ChEBI" id="CHEBI:15378"/>
        <dbReference type="ChEBI" id="CHEBI:17790"/>
        <dbReference type="ChEBI" id="CHEBI:29973"/>
        <dbReference type="ChEBI" id="CHEBI:82795"/>
        <dbReference type="EC" id="3.1.1.61"/>
    </reaction>
</comment>
<name>A0ABM9AI75_9GAMM</name>
<evidence type="ECO:0000313" key="7">
    <source>
        <dbReference type="Proteomes" id="UP000838100"/>
    </source>
</evidence>
<reference evidence="6" key="1">
    <citation type="submission" date="2021-12" db="EMBL/GenBank/DDBJ databases">
        <authorList>
            <person name="Rodrigo-Torres L."/>
            <person name="Arahal R. D."/>
            <person name="Lucena T."/>
        </authorList>
    </citation>
    <scope>NUCLEOTIDE SEQUENCE</scope>
    <source>
        <strain evidence="6">CECT 8267</strain>
    </source>
</reference>
<feature type="active site" evidence="4">
    <location>
        <position position="148"/>
    </location>
</feature>
<gene>
    <name evidence="6" type="primary">cheB_2</name>
    <name evidence="6" type="ORF">SIN8267_03065</name>
</gene>
<dbReference type="InterPro" id="IPR035909">
    <property type="entry name" value="CheB_C"/>
</dbReference>
<dbReference type="RefSeq" id="WP_237445612.1">
    <property type="nucleotide sequence ID" value="NZ_CAKLPX010000004.1"/>
</dbReference>